<keyword evidence="1" id="KW-0472">Membrane</keyword>
<feature type="transmembrane region" description="Helical" evidence="1">
    <location>
        <begin position="253"/>
        <end position="272"/>
    </location>
</feature>
<proteinExistence type="predicted"/>
<protein>
    <submittedName>
        <fullName evidence="2">ABC transporter permease</fullName>
    </submittedName>
</protein>
<dbReference type="PANTHER" id="PTHR30188">
    <property type="entry name" value="ABC TRANSPORTER PERMEASE PROTEIN-RELATED"/>
    <property type="match status" value="1"/>
</dbReference>
<dbReference type="EMBL" id="BAAAHE010000019">
    <property type="protein sequence ID" value="GAA0621020.1"/>
    <property type="molecule type" value="Genomic_DNA"/>
</dbReference>
<feature type="transmembrane region" description="Helical" evidence="1">
    <location>
        <begin position="211"/>
        <end position="232"/>
    </location>
</feature>
<dbReference type="RefSeq" id="WP_344605082.1">
    <property type="nucleotide sequence ID" value="NZ_BAAAHE010000019.1"/>
</dbReference>
<dbReference type="Proteomes" id="UP001500957">
    <property type="component" value="Unassembled WGS sequence"/>
</dbReference>
<accession>A0ABP3RYQ0</accession>
<keyword evidence="3" id="KW-1185">Reference proteome</keyword>
<organism evidence="2 3">
    <name type="scientific">Sporichthya brevicatena</name>
    <dbReference type="NCBI Taxonomy" id="171442"/>
    <lineage>
        <taxon>Bacteria</taxon>
        <taxon>Bacillati</taxon>
        <taxon>Actinomycetota</taxon>
        <taxon>Actinomycetes</taxon>
        <taxon>Sporichthyales</taxon>
        <taxon>Sporichthyaceae</taxon>
        <taxon>Sporichthya</taxon>
    </lineage>
</organism>
<evidence type="ECO:0000313" key="3">
    <source>
        <dbReference type="Proteomes" id="UP001500957"/>
    </source>
</evidence>
<keyword evidence="1" id="KW-0812">Transmembrane</keyword>
<dbReference type="PANTHER" id="PTHR30188:SF13">
    <property type="entry name" value="CONSERVED HYPOTHETICAL INTEGRAL MEMBRANE PROTEIN YRBE3B"/>
    <property type="match status" value="1"/>
</dbReference>
<feature type="transmembrane region" description="Helical" evidence="1">
    <location>
        <begin position="169"/>
        <end position="191"/>
    </location>
</feature>
<evidence type="ECO:0000256" key="1">
    <source>
        <dbReference type="SAM" id="Phobius"/>
    </source>
</evidence>
<feature type="transmembrane region" description="Helical" evidence="1">
    <location>
        <begin position="61"/>
        <end position="79"/>
    </location>
</feature>
<sequence length="280" mass="29842">MVVLSPAARARSGAKRVGDSFANLGEQATFFAKAVGYVPYALRYYRGEIWRLLSDISWGKALLVGGGIMGVMLLLSAFVGTSVGIAGFTGLDIIGLAPFAGFVSALANTREFAPLIAAQAFAAQVGCRYTAQLGAMRISEEIDALQVMAVRPVPYLVSTRLVASMMAILPMYVVGLFGSYFATQLVVTTFFGQSAGTYQHYFLAFLNPFDIVLSTVKVAIFIVLATLIHCYFGFHAAGGPEGVGRATGRAIRASVILIIVSDMFLTLAFWGYDPGVRISG</sequence>
<gene>
    <name evidence="2" type="ORF">GCM10009547_24560</name>
</gene>
<keyword evidence="1" id="KW-1133">Transmembrane helix</keyword>
<name>A0ABP3RYQ0_9ACTN</name>
<reference evidence="3" key="1">
    <citation type="journal article" date="2019" name="Int. J. Syst. Evol. Microbiol.">
        <title>The Global Catalogue of Microorganisms (GCM) 10K type strain sequencing project: providing services to taxonomists for standard genome sequencing and annotation.</title>
        <authorList>
            <consortium name="The Broad Institute Genomics Platform"/>
            <consortium name="The Broad Institute Genome Sequencing Center for Infectious Disease"/>
            <person name="Wu L."/>
            <person name="Ma J."/>
        </authorList>
    </citation>
    <scope>NUCLEOTIDE SEQUENCE [LARGE SCALE GENOMIC DNA]</scope>
    <source>
        <strain evidence="3">JCM 10671</strain>
    </source>
</reference>
<evidence type="ECO:0000313" key="2">
    <source>
        <dbReference type="EMBL" id="GAA0621020.1"/>
    </source>
</evidence>
<comment type="caution">
    <text evidence="2">The sequence shown here is derived from an EMBL/GenBank/DDBJ whole genome shotgun (WGS) entry which is preliminary data.</text>
</comment>
<feature type="transmembrane region" description="Helical" evidence="1">
    <location>
        <begin position="85"/>
        <end position="107"/>
    </location>
</feature>
<dbReference type="InterPro" id="IPR030802">
    <property type="entry name" value="Permease_MalE"/>
</dbReference>
<dbReference type="Pfam" id="PF02405">
    <property type="entry name" value="MlaE"/>
    <property type="match status" value="1"/>
</dbReference>